<dbReference type="Gene3D" id="3.40.50.10980">
    <property type="entry name" value="Nibrin, BRCT2 domain"/>
    <property type="match status" value="1"/>
</dbReference>
<feature type="domain" description="FHA" evidence="7">
    <location>
        <begin position="23"/>
        <end position="86"/>
    </location>
</feature>
<keyword evidence="9" id="KW-1185">Reference proteome</keyword>
<keyword evidence="2" id="KW-0227">DNA damage</keyword>
<dbReference type="CDD" id="cd17741">
    <property type="entry name" value="BRCT_nibrin"/>
    <property type="match status" value="1"/>
</dbReference>
<dbReference type="SMART" id="SM00240">
    <property type="entry name" value="FHA"/>
    <property type="match status" value="1"/>
</dbReference>
<evidence type="ECO:0000256" key="3">
    <source>
        <dbReference type="ARBA" id="ARBA00023204"/>
    </source>
</evidence>
<organism evidence="8 9">
    <name type="scientific">Ophiocordyceps australis</name>
    <dbReference type="NCBI Taxonomy" id="1399860"/>
    <lineage>
        <taxon>Eukaryota</taxon>
        <taxon>Fungi</taxon>
        <taxon>Dikarya</taxon>
        <taxon>Ascomycota</taxon>
        <taxon>Pezizomycotina</taxon>
        <taxon>Sordariomycetes</taxon>
        <taxon>Hypocreomycetidae</taxon>
        <taxon>Hypocreales</taxon>
        <taxon>Ophiocordycipitaceae</taxon>
        <taxon>Ophiocordyceps</taxon>
    </lineage>
</organism>
<evidence type="ECO:0000256" key="1">
    <source>
        <dbReference type="ARBA" id="ARBA00004123"/>
    </source>
</evidence>
<feature type="compositionally biased region" description="Polar residues" evidence="6">
    <location>
        <begin position="385"/>
        <end position="394"/>
    </location>
</feature>
<feature type="compositionally biased region" description="Polar residues" evidence="6">
    <location>
        <begin position="504"/>
        <end position="515"/>
    </location>
</feature>
<feature type="region of interest" description="Disordered" evidence="6">
    <location>
        <begin position="496"/>
        <end position="523"/>
    </location>
</feature>
<dbReference type="PANTHER" id="PTHR12162:SF0">
    <property type="entry name" value="NIBRIN"/>
    <property type="match status" value="1"/>
</dbReference>
<evidence type="ECO:0000313" key="9">
    <source>
        <dbReference type="Proteomes" id="UP000224854"/>
    </source>
</evidence>
<dbReference type="InterPro" id="IPR043014">
    <property type="entry name" value="Nibrin_BRCT2_sf"/>
</dbReference>
<sequence length="774" mass="85863">MWLLENNAAFQDRRLWLRPGKTYLFGRTAAEPGQLVISHNTISRKHLTITVDNIPDGDAHNLASRSRITIEDLATKIGTFVNGNKIKGEKHQVDGVETDIIMGKCPDKFRLIWFPVVLSFSLTSKDHQTQILDSLRQRFEKLDIKLLTEYTVGHTTHVVSRKRNTSKGLQALINGGYIVGESFLDAIEAAAKTLDGDSTLCALERDFGQFWPNASKHLPPRGGEPVQHADDIYTPNSSRKDVFDGYTFVFYDKTQYNNILAPITNGCGKALLRTITPGEEQVDDFVRHIKQVAGESGLGKFDDGSEGKGVVLVRYLPAKGDLIDWYTTFITQVSLRLDHRPIEQNEFLEAILTVDASILRRPLEPESPDAPDKHATRRRAPPSSQPDAGQQEQLTAPRCGRARQPIKRRFAGFDDGEDVEIASPPGDQASRAATEPQDESGLFVSQEPEPEHDARPRHTAIKSPSKRPAADDGLLDGMAPAVARFKRQRLERADIFASPPPNAESVSKDPTSQPSEAKMERPKKEIDVLAMAARNREQQDANMRAEKEELEKLPDDMDLAAIRRLHIVEEMAVGGCVRANQDSRWDARWNGMRNYKRFRHRGEAVGRMAPRHIVPLKVVVQKSFGVGDSYWLEDEGPSGTADVGQDQGRDADRGVSEDESLLDEDPFAIRCNSPAVQQQRRQPSVGVAAPDEANAQSSQTSSPIQTATARPPRLGRATKPQNPNAQVSGASSKEPLRKHLLSSDDESSLLQRKRARKASSQASGDEMGFNFGKR</sequence>
<dbReference type="InterPro" id="IPR032429">
    <property type="entry name" value="Nibrin_BRCT2"/>
</dbReference>
<dbReference type="Gene3D" id="2.60.200.20">
    <property type="match status" value="1"/>
</dbReference>
<feature type="region of interest" description="Disordered" evidence="6">
    <location>
        <begin position="362"/>
        <end position="475"/>
    </location>
</feature>
<dbReference type="SUPFAM" id="SSF49879">
    <property type="entry name" value="SMAD/FHA domain"/>
    <property type="match status" value="1"/>
</dbReference>
<feature type="compositionally biased region" description="Polar residues" evidence="6">
    <location>
        <begin position="719"/>
        <end position="731"/>
    </location>
</feature>
<accession>A0A2C5Z500</accession>
<comment type="similarity">
    <text evidence="5">Belongs to the Nibrin family.</text>
</comment>
<evidence type="ECO:0000256" key="4">
    <source>
        <dbReference type="ARBA" id="ARBA00023242"/>
    </source>
</evidence>
<dbReference type="CDD" id="cd22667">
    <property type="entry name" value="FHA_NBN"/>
    <property type="match status" value="1"/>
</dbReference>
<feature type="compositionally biased region" description="Polar residues" evidence="6">
    <location>
        <begin position="694"/>
        <end position="708"/>
    </location>
</feature>
<keyword evidence="4" id="KW-0539">Nucleus</keyword>
<evidence type="ECO:0000256" key="6">
    <source>
        <dbReference type="SAM" id="MobiDB-lite"/>
    </source>
</evidence>
<evidence type="ECO:0000259" key="7">
    <source>
        <dbReference type="PROSITE" id="PS50006"/>
    </source>
</evidence>
<dbReference type="InterPro" id="IPR008984">
    <property type="entry name" value="SMAD_FHA_dom_sf"/>
</dbReference>
<gene>
    <name evidence="8" type="ORF">CDD82_4737</name>
</gene>
<evidence type="ECO:0000256" key="2">
    <source>
        <dbReference type="ARBA" id="ARBA00022763"/>
    </source>
</evidence>
<dbReference type="OrthoDB" id="552194at2759"/>
<dbReference type="InterPro" id="IPR040227">
    <property type="entry name" value="Nibrin-rel"/>
</dbReference>
<dbReference type="EMBL" id="NJEU01000405">
    <property type="protein sequence ID" value="PHH74860.1"/>
    <property type="molecule type" value="Genomic_DNA"/>
</dbReference>
<feature type="compositionally biased region" description="Basic and acidic residues" evidence="6">
    <location>
        <begin position="647"/>
        <end position="656"/>
    </location>
</feature>
<feature type="region of interest" description="Disordered" evidence="6">
    <location>
        <begin position="631"/>
        <end position="774"/>
    </location>
</feature>
<dbReference type="GO" id="GO:0030870">
    <property type="term" value="C:Mre11 complex"/>
    <property type="evidence" value="ECO:0007669"/>
    <property type="project" value="InterPro"/>
</dbReference>
<proteinExistence type="inferred from homology"/>
<dbReference type="Proteomes" id="UP000224854">
    <property type="component" value="Unassembled WGS sequence"/>
</dbReference>
<comment type="caution">
    <text evidence="8">The sequence shown here is derived from an EMBL/GenBank/DDBJ whole genome shotgun (WGS) entry which is preliminary data.</text>
</comment>
<dbReference type="Pfam" id="PF16508">
    <property type="entry name" value="NIBRIN_BRCT_II"/>
    <property type="match status" value="1"/>
</dbReference>
<evidence type="ECO:0000313" key="8">
    <source>
        <dbReference type="EMBL" id="PHH74860.1"/>
    </source>
</evidence>
<keyword evidence="3" id="KW-0234">DNA repair</keyword>
<dbReference type="Pfam" id="PF00498">
    <property type="entry name" value="FHA"/>
    <property type="match status" value="1"/>
</dbReference>
<reference evidence="8 9" key="1">
    <citation type="submission" date="2017-06" db="EMBL/GenBank/DDBJ databases">
        <title>Ant-infecting Ophiocordyceps genomes reveal a high diversity of potential behavioral manipulation genes and a possible major role for enterotoxins.</title>
        <authorList>
            <person name="De Bekker C."/>
            <person name="Evans H.C."/>
            <person name="Brachmann A."/>
            <person name="Hughes D.P."/>
        </authorList>
    </citation>
    <scope>NUCLEOTIDE SEQUENCE [LARGE SCALE GENOMIC DNA]</scope>
    <source>
        <strain evidence="8 9">1348a</strain>
    </source>
</reference>
<evidence type="ECO:0000256" key="5">
    <source>
        <dbReference type="ARBA" id="ARBA00044757"/>
    </source>
</evidence>
<protein>
    <recommendedName>
        <fullName evidence="7">FHA domain-containing protein</fullName>
    </recommendedName>
</protein>
<dbReference type="InterPro" id="IPR000253">
    <property type="entry name" value="FHA_dom"/>
</dbReference>
<dbReference type="GO" id="GO:0003684">
    <property type="term" value="F:damaged DNA binding"/>
    <property type="evidence" value="ECO:0007669"/>
    <property type="project" value="TreeGrafter"/>
</dbReference>
<dbReference type="PROSITE" id="PS50006">
    <property type="entry name" value="FHA_DOMAIN"/>
    <property type="match status" value="1"/>
</dbReference>
<name>A0A2C5Z500_9HYPO</name>
<comment type="subcellular location">
    <subcellularLocation>
        <location evidence="1">Nucleus</location>
    </subcellularLocation>
</comment>
<dbReference type="GO" id="GO:0000724">
    <property type="term" value="P:double-strand break repair via homologous recombination"/>
    <property type="evidence" value="ECO:0007669"/>
    <property type="project" value="TreeGrafter"/>
</dbReference>
<feature type="compositionally biased region" description="Acidic residues" evidence="6">
    <location>
        <begin position="657"/>
        <end position="666"/>
    </location>
</feature>
<dbReference type="GO" id="GO:0007095">
    <property type="term" value="P:mitotic G2 DNA damage checkpoint signaling"/>
    <property type="evidence" value="ECO:0007669"/>
    <property type="project" value="InterPro"/>
</dbReference>
<feature type="compositionally biased region" description="Basic residues" evidence="6">
    <location>
        <begin position="400"/>
        <end position="410"/>
    </location>
</feature>
<dbReference type="PANTHER" id="PTHR12162">
    <property type="entry name" value="NIBRIN-RELATED"/>
    <property type="match status" value="1"/>
</dbReference>
<dbReference type="AlphaFoldDB" id="A0A2C5Z500"/>